<proteinExistence type="predicted"/>
<name>A0A931AWI3_9ACTN</name>
<evidence type="ECO:0000256" key="2">
    <source>
        <dbReference type="PROSITE-ProRule" id="PRU00339"/>
    </source>
</evidence>
<dbReference type="InterPro" id="IPR019734">
    <property type="entry name" value="TPR_rpt"/>
</dbReference>
<dbReference type="CDD" id="cd00093">
    <property type="entry name" value="HTH_XRE"/>
    <property type="match status" value="1"/>
</dbReference>
<dbReference type="EMBL" id="JADPRT010000001">
    <property type="protein sequence ID" value="MBF9066764.1"/>
    <property type="molecule type" value="Genomic_DNA"/>
</dbReference>
<evidence type="ECO:0000256" key="3">
    <source>
        <dbReference type="SAM" id="MobiDB-lite"/>
    </source>
</evidence>
<dbReference type="Gene3D" id="1.25.40.10">
    <property type="entry name" value="Tetratricopeptide repeat domain"/>
    <property type="match status" value="1"/>
</dbReference>
<protein>
    <submittedName>
        <fullName evidence="5">Helix-turn-helix transcriptional regulator</fullName>
    </submittedName>
</protein>
<dbReference type="SUPFAM" id="SSF48452">
    <property type="entry name" value="TPR-like"/>
    <property type="match status" value="1"/>
</dbReference>
<dbReference type="PROSITE" id="PS50005">
    <property type="entry name" value="TPR"/>
    <property type="match status" value="1"/>
</dbReference>
<dbReference type="PROSITE" id="PS50943">
    <property type="entry name" value="HTH_CROC1"/>
    <property type="match status" value="1"/>
</dbReference>
<dbReference type="Proteomes" id="UP000657385">
    <property type="component" value="Unassembled WGS sequence"/>
</dbReference>
<dbReference type="AlphaFoldDB" id="A0A931AWI3"/>
<keyword evidence="1" id="KW-0238">DNA-binding</keyword>
<feature type="domain" description="HTH cro/C1-type" evidence="4">
    <location>
        <begin position="12"/>
        <end position="67"/>
    </location>
</feature>
<keyword evidence="6" id="KW-1185">Reference proteome</keyword>
<dbReference type="InterPro" id="IPR011990">
    <property type="entry name" value="TPR-like_helical_dom_sf"/>
</dbReference>
<dbReference type="Gene3D" id="1.10.260.40">
    <property type="entry name" value="lambda repressor-like DNA-binding domains"/>
    <property type="match status" value="1"/>
</dbReference>
<dbReference type="SUPFAM" id="SSF47413">
    <property type="entry name" value="lambda repressor-like DNA-binding domains"/>
    <property type="match status" value="1"/>
</dbReference>
<dbReference type="SMART" id="SM00530">
    <property type="entry name" value="HTH_XRE"/>
    <property type="match status" value="1"/>
</dbReference>
<comment type="caution">
    <text evidence="5">The sequence shown here is derived from an EMBL/GenBank/DDBJ whole genome shotgun (WGS) entry which is preliminary data.</text>
</comment>
<keyword evidence="2" id="KW-0802">TPR repeat</keyword>
<dbReference type="GO" id="GO:0003700">
    <property type="term" value="F:DNA-binding transcription factor activity"/>
    <property type="evidence" value="ECO:0007669"/>
    <property type="project" value="TreeGrafter"/>
</dbReference>
<sequence>MSKQDQVFGSRVAAFRKERGMSQAELAAEIGRTASWLSQVERGIQPVNRLDVLRLLADALGVSQATLRPDLPESDVPSAGEANEIKPNDLDQARLLLSGHPALEALLTDQDAANRASLSELRSAVDRVWELTHADKFAELSSTLGPLVPRLERAVRTAPAEERAELSQLLGRTYAALAAAFVRQGEPDAAWVAADRSIRAAEQSGQPLQVCAGIYRLAQAFVRLKRLDQAEHAATTAADALAQYVSTHDDPEALSVLGALHLQLATVHAKAGDRARTREEIQRAREVARRLGEDRNDFNLEFGPTNVEIQAVSSAVELGDAGEAIDLGEGIDATGLSVERQARLLMDLGRAYSQRRQPGEALGYLLKAEELAPEMISSHIASRDTIRELMLVAGRSASPELRGLAERADAKP</sequence>
<feature type="repeat" description="TPR" evidence="2">
    <location>
        <begin position="342"/>
        <end position="375"/>
    </location>
</feature>
<evidence type="ECO:0000259" key="4">
    <source>
        <dbReference type="PROSITE" id="PS50943"/>
    </source>
</evidence>
<dbReference type="RefSeq" id="WP_196191950.1">
    <property type="nucleotide sequence ID" value="NZ_JADPRT010000001.1"/>
</dbReference>
<organism evidence="5 6">
    <name type="scientific">Streptacidiphilus fuscans</name>
    <dbReference type="NCBI Taxonomy" id="2789292"/>
    <lineage>
        <taxon>Bacteria</taxon>
        <taxon>Bacillati</taxon>
        <taxon>Actinomycetota</taxon>
        <taxon>Actinomycetes</taxon>
        <taxon>Kitasatosporales</taxon>
        <taxon>Streptomycetaceae</taxon>
        <taxon>Streptacidiphilus</taxon>
    </lineage>
</organism>
<evidence type="ECO:0000313" key="6">
    <source>
        <dbReference type="Proteomes" id="UP000657385"/>
    </source>
</evidence>
<accession>A0A931AWI3</accession>
<dbReference type="SMART" id="SM00028">
    <property type="entry name" value="TPR"/>
    <property type="match status" value="4"/>
</dbReference>
<dbReference type="PANTHER" id="PTHR46797">
    <property type="entry name" value="HTH-TYPE TRANSCRIPTIONAL REGULATOR"/>
    <property type="match status" value="1"/>
</dbReference>
<gene>
    <name evidence="5" type="ORF">I2501_01765</name>
</gene>
<evidence type="ECO:0000313" key="5">
    <source>
        <dbReference type="EMBL" id="MBF9066764.1"/>
    </source>
</evidence>
<dbReference type="InterPro" id="IPR010982">
    <property type="entry name" value="Lambda_DNA-bd_dom_sf"/>
</dbReference>
<dbReference type="GO" id="GO:0005829">
    <property type="term" value="C:cytosol"/>
    <property type="evidence" value="ECO:0007669"/>
    <property type="project" value="TreeGrafter"/>
</dbReference>
<evidence type="ECO:0000256" key="1">
    <source>
        <dbReference type="ARBA" id="ARBA00023125"/>
    </source>
</evidence>
<dbReference type="Pfam" id="PF13560">
    <property type="entry name" value="HTH_31"/>
    <property type="match status" value="1"/>
</dbReference>
<dbReference type="InterPro" id="IPR001387">
    <property type="entry name" value="Cro/C1-type_HTH"/>
</dbReference>
<dbReference type="GO" id="GO:0003677">
    <property type="term" value="F:DNA binding"/>
    <property type="evidence" value="ECO:0007669"/>
    <property type="project" value="UniProtKB-KW"/>
</dbReference>
<reference evidence="5" key="1">
    <citation type="submission" date="2020-11" db="EMBL/GenBank/DDBJ databases">
        <title>Isolation and identification of active actinomycetes.</title>
        <authorList>
            <person name="Yu B."/>
        </authorList>
    </citation>
    <scope>NUCLEOTIDE SEQUENCE</scope>
    <source>
        <strain evidence="5">NEAU-YB345</strain>
    </source>
</reference>
<dbReference type="PANTHER" id="PTHR46797:SF1">
    <property type="entry name" value="METHYLPHOSPHONATE SYNTHASE"/>
    <property type="match status" value="1"/>
</dbReference>
<dbReference type="InterPro" id="IPR050807">
    <property type="entry name" value="TransReg_Diox_bact_type"/>
</dbReference>
<feature type="region of interest" description="Disordered" evidence="3">
    <location>
        <begin position="68"/>
        <end position="87"/>
    </location>
</feature>